<dbReference type="InterPro" id="IPR016035">
    <property type="entry name" value="Acyl_Trfase/lysoPLipase"/>
</dbReference>
<dbReference type="Pfam" id="PF00698">
    <property type="entry name" value="Acyl_transf_1"/>
    <property type="match status" value="1"/>
</dbReference>
<evidence type="ECO:0000256" key="1">
    <source>
        <dbReference type="ARBA" id="ARBA00022679"/>
    </source>
</evidence>
<dbReference type="Gene3D" id="3.40.366.10">
    <property type="entry name" value="Malonyl-Coenzyme A Acyl Carrier Protein, domain 2"/>
    <property type="match status" value="1"/>
</dbReference>
<evidence type="ECO:0000256" key="2">
    <source>
        <dbReference type="ARBA" id="ARBA00023315"/>
    </source>
</evidence>
<evidence type="ECO:0000256" key="3">
    <source>
        <dbReference type="ARBA" id="ARBA00048462"/>
    </source>
</evidence>
<dbReference type="GO" id="GO:0004314">
    <property type="term" value="F:[acyl-carrier-protein] S-malonyltransferase activity"/>
    <property type="evidence" value="ECO:0007669"/>
    <property type="project" value="UniProtKB-EC"/>
</dbReference>
<feature type="active site" evidence="5">
    <location>
        <position position="196"/>
    </location>
</feature>
<dbReference type="SUPFAM" id="SSF55048">
    <property type="entry name" value="Probable ACP-binding domain of malonyl-CoA ACP transacylase"/>
    <property type="match status" value="1"/>
</dbReference>
<comment type="catalytic activity">
    <reaction evidence="3 4">
        <text>holo-[ACP] + malonyl-CoA = malonyl-[ACP] + CoA</text>
        <dbReference type="Rhea" id="RHEA:41792"/>
        <dbReference type="Rhea" id="RHEA-COMP:9623"/>
        <dbReference type="Rhea" id="RHEA-COMP:9685"/>
        <dbReference type="ChEBI" id="CHEBI:57287"/>
        <dbReference type="ChEBI" id="CHEBI:57384"/>
        <dbReference type="ChEBI" id="CHEBI:64479"/>
        <dbReference type="ChEBI" id="CHEBI:78449"/>
        <dbReference type="EC" id="2.3.1.39"/>
    </reaction>
</comment>
<dbReference type="InterPro" id="IPR016036">
    <property type="entry name" value="Malonyl_transacylase_ACP-bd"/>
</dbReference>
<proteinExistence type="inferred from homology"/>
<dbReference type="InterPro" id="IPR024925">
    <property type="entry name" value="Malonyl_CoA-ACP_transAc"/>
</dbReference>
<dbReference type="InterPro" id="IPR050858">
    <property type="entry name" value="Mal-CoA-ACP_Trans/PKS_FabD"/>
</dbReference>
<dbReference type="PIRSF" id="PIRSF000446">
    <property type="entry name" value="Mct"/>
    <property type="match status" value="1"/>
</dbReference>
<dbReference type="RefSeq" id="WP_118646845.1">
    <property type="nucleotide sequence ID" value="NZ_CP060635.1"/>
</dbReference>
<dbReference type="InterPro" id="IPR001227">
    <property type="entry name" value="Ac_transferase_dom_sf"/>
</dbReference>
<protein>
    <recommendedName>
        <fullName evidence="4">Malonyl CoA-acyl carrier protein transacylase</fullName>
        <ecNumber evidence="4">2.3.1.39</ecNumber>
    </recommendedName>
</protein>
<dbReference type="EC" id="2.3.1.39" evidence="4"/>
<dbReference type="InterPro" id="IPR014043">
    <property type="entry name" value="Acyl_transferase_dom"/>
</dbReference>
<keyword evidence="1 4" id="KW-0808">Transferase</keyword>
<dbReference type="PANTHER" id="PTHR42681">
    <property type="entry name" value="MALONYL-COA-ACYL CARRIER PROTEIN TRANSACYLASE, MITOCHONDRIAL"/>
    <property type="match status" value="1"/>
</dbReference>
<dbReference type="InterPro" id="IPR004410">
    <property type="entry name" value="Malonyl_CoA-ACP_transAc_FabD"/>
</dbReference>
<feature type="domain" description="Malonyl-CoA:ACP transacylase (MAT)" evidence="6">
    <location>
        <begin position="7"/>
        <end position="297"/>
    </location>
</feature>
<accession>A0A7G9GGF6</accession>
<dbReference type="SUPFAM" id="SSF52151">
    <property type="entry name" value="FabD/lysophospholipase-like"/>
    <property type="match status" value="1"/>
</dbReference>
<keyword evidence="8" id="KW-1185">Reference proteome</keyword>
<dbReference type="SMART" id="SM00827">
    <property type="entry name" value="PKS_AT"/>
    <property type="match status" value="1"/>
</dbReference>
<reference evidence="7 8" key="1">
    <citation type="submission" date="2020-08" db="EMBL/GenBank/DDBJ databases">
        <authorList>
            <person name="Liu C."/>
            <person name="Sun Q."/>
        </authorList>
    </citation>
    <scope>NUCLEOTIDE SEQUENCE [LARGE SCALE GENOMIC DNA]</scope>
    <source>
        <strain evidence="7 8">NSJ-29</strain>
    </source>
</reference>
<dbReference type="KEGG" id="whj:H9Q79_06300"/>
<dbReference type="Gene3D" id="3.30.70.250">
    <property type="entry name" value="Malonyl-CoA ACP transacylase, ACP-binding"/>
    <property type="match status" value="1"/>
</dbReference>
<dbReference type="Proteomes" id="UP000515860">
    <property type="component" value="Chromosome"/>
</dbReference>
<dbReference type="FunFam" id="3.30.70.250:FF:000001">
    <property type="entry name" value="Malonyl CoA-acyl carrier protein transacylase"/>
    <property type="match status" value="1"/>
</dbReference>
<comment type="similarity">
    <text evidence="4">Belongs to the fabD family.</text>
</comment>
<organism evidence="7 8">
    <name type="scientific">Wansuia hejianensis</name>
    <dbReference type="NCBI Taxonomy" id="2763667"/>
    <lineage>
        <taxon>Bacteria</taxon>
        <taxon>Bacillati</taxon>
        <taxon>Bacillota</taxon>
        <taxon>Clostridia</taxon>
        <taxon>Lachnospirales</taxon>
        <taxon>Lachnospiraceae</taxon>
        <taxon>Wansuia</taxon>
    </lineage>
</organism>
<evidence type="ECO:0000313" key="8">
    <source>
        <dbReference type="Proteomes" id="UP000515860"/>
    </source>
</evidence>
<evidence type="ECO:0000259" key="6">
    <source>
        <dbReference type="SMART" id="SM00827"/>
    </source>
</evidence>
<dbReference type="GO" id="GO:0005829">
    <property type="term" value="C:cytosol"/>
    <property type="evidence" value="ECO:0007669"/>
    <property type="project" value="TreeGrafter"/>
</dbReference>
<dbReference type="PANTHER" id="PTHR42681:SF1">
    <property type="entry name" value="MALONYL-COA-ACYL CARRIER PROTEIN TRANSACYLASE, MITOCHONDRIAL"/>
    <property type="match status" value="1"/>
</dbReference>
<dbReference type="AlphaFoldDB" id="A0A7G9GGF6"/>
<dbReference type="GO" id="GO:0006633">
    <property type="term" value="P:fatty acid biosynthetic process"/>
    <property type="evidence" value="ECO:0007669"/>
    <property type="project" value="TreeGrafter"/>
</dbReference>
<evidence type="ECO:0000256" key="4">
    <source>
        <dbReference type="PIRNR" id="PIRNR000446"/>
    </source>
</evidence>
<feature type="active site" evidence="5">
    <location>
        <position position="90"/>
    </location>
</feature>
<dbReference type="NCBIfam" id="TIGR00128">
    <property type="entry name" value="fabD"/>
    <property type="match status" value="1"/>
</dbReference>
<keyword evidence="2 4" id="KW-0012">Acyltransferase</keyword>
<name>A0A7G9GGF6_9FIRM</name>
<evidence type="ECO:0000256" key="5">
    <source>
        <dbReference type="PIRSR" id="PIRSR000446-1"/>
    </source>
</evidence>
<gene>
    <name evidence="7" type="primary">fabD</name>
    <name evidence="7" type="ORF">H9Q79_06300</name>
</gene>
<sequence length="306" mass="32553">MSKTAFLFPGQGAQKPGMGKDFYENSPLAAEIFDCASELLSMDMKKLCFEENDCLDLTEYTQAALVTTCLAMERVVRASGIKADIAAGLSLGEYCAIYTAGGMSAADAIKTVRARGILMQDTVPAGKGAMAAVLGMAASAIEETLQSLEGVWIANYNCPGQIVITGEAGAVDSASAALKENGARRVLPLNVSGPFHSPLLRPAGEKLLEALEQVRFTELSIPYVTNVTAKPVTDIREAKELLKVQVSSSVRWQQSVEYMLRDGVDTFVEIGPGKTLAGFLKKIDRNAVVYNVSCLEDVDQAAAALA</sequence>
<dbReference type="EMBL" id="CP060635">
    <property type="protein sequence ID" value="QNM09888.1"/>
    <property type="molecule type" value="Genomic_DNA"/>
</dbReference>
<evidence type="ECO:0000313" key="7">
    <source>
        <dbReference type="EMBL" id="QNM09888.1"/>
    </source>
</evidence>